<proteinExistence type="predicted"/>
<accession>A0A554LH08</accession>
<dbReference type="EMBL" id="VMGI01000085">
    <property type="protein sequence ID" value="TSC92163.1"/>
    <property type="molecule type" value="Genomic_DNA"/>
</dbReference>
<keyword evidence="1" id="KW-1133">Transmembrane helix</keyword>
<feature type="non-terminal residue" evidence="2">
    <location>
        <position position="1"/>
    </location>
</feature>
<organism evidence="2 3">
    <name type="scientific">Candidatus Berkelbacteria bacterium Licking1014_85</name>
    <dbReference type="NCBI Taxonomy" id="2017148"/>
    <lineage>
        <taxon>Bacteria</taxon>
        <taxon>Candidatus Berkelbacteria</taxon>
    </lineage>
</organism>
<keyword evidence="1" id="KW-0472">Membrane</keyword>
<evidence type="ECO:0000313" key="3">
    <source>
        <dbReference type="Proteomes" id="UP000315589"/>
    </source>
</evidence>
<keyword evidence="1" id="KW-0812">Transmembrane</keyword>
<sequence length="39" mass="4436">TNKTTDKTQAFISLIVIMLALSVVLMIKLKKRNNYGIKQ</sequence>
<dbReference type="Proteomes" id="UP000315589">
    <property type="component" value="Unassembled WGS sequence"/>
</dbReference>
<reference evidence="2 3" key="1">
    <citation type="submission" date="2017-07" db="EMBL/GenBank/DDBJ databases">
        <title>Mechanisms for carbon and nitrogen cycling indicate functional differentiation within the Candidate Phyla Radiation.</title>
        <authorList>
            <person name="Danczak R.E."/>
            <person name="Johnston M.D."/>
            <person name="Kenah C."/>
            <person name="Slattery M."/>
            <person name="Wrighton K.C."/>
            <person name="Wilkins M.J."/>
        </authorList>
    </citation>
    <scope>NUCLEOTIDE SEQUENCE [LARGE SCALE GENOMIC DNA]</scope>
    <source>
        <strain evidence="2">Licking1014_85</strain>
    </source>
</reference>
<feature type="transmembrane region" description="Helical" evidence="1">
    <location>
        <begin position="12"/>
        <end position="29"/>
    </location>
</feature>
<comment type="caution">
    <text evidence="2">The sequence shown here is derived from an EMBL/GenBank/DDBJ whole genome shotgun (WGS) entry which is preliminary data.</text>
</comment>
<dbReference type="AlphaFoldDB" id="A0A554LH08"/>
<evidence type="ECO:0000256" key="1">
    <source>
        <dbReference type="SAM" id="Phobius"/>
    </source>
</evidence>
<protein>
    <submittedName>
        <fullName evidence="2">Uncharacterized protein</fullName>
    </submittedName>
</protein>
<gene>
    <name evidence="2" type="ORF">CEN91_548</name>
</gene>
<name>A0A554LH08_9BACT</name>
<evidence type="ECO:0000313" key="2">
    <source>
        <dbReference type="EMBL" id="TSC92163.1"/>
    </source>
</evidence>